<evidence type="ECO:0000313" key="2">
    <source>
        <dbReference type="Proteomes" id="UP000248329"/>
    </source>
</evidence>
<organism evidence="1 2">
    <name type="scientific">Candidatus Methanogaster sp</name>
    <dbReference type="NCBI Taxonomy" id="3386292"/>
    <lineage>
        <taxon>Archaea</taxon>
        <taxon>Methanobacteriati</taxon>
        <taxon>Methanobacteriota</taxon>
        <taxon>Stenosarchaea group</taxon>
        <taxon>Methanomicrobia</taxon>
        <taxon>Methanosarcinales</taxon>
        <taxon>ANME-2 cluster</taxon>
        <taxon>Candidatus Methanogasteraceae</taxon>
        <taxon>Candidatus Methanogaster</taxon>
    </lineage>
</organism>
<name>A0AC61L484_9EURY</name>
<evidence type="ECO:0000313" key="1">
    <source>
        <dbReference type="EMBL" id="PXF61068.1"/>
    </source>
</evidence>
<sequence length="414" mass="46074">MVRLKSCIKKYKKDTHRAVPPEETLSRIESKMAAAGITRVADITDLDRIGIPVFSSIRPTADDGAISVYNGKGATPEEAMASAMMEGIERYSAEVHDRELVKGRFSELSSDRNALNPDELILPHSTNHDQSIQWTWGYDLMNDEEILVPASAVFHPLPLFRDCALLFRTNTNGLASGNEIEEAIFHGLSEVIERDAWSLVETSRNTGPVITSPDNGMIGDLMNRFSDAEVSVQIRDMTSDIGIPTFAAVSDDALLKDPALLTIGMGAHTDAYVAMLRAITEVAQSRLTQIHGAREDTTVAEFRTKIGYERTKRINKHWFGVSDGTGTVDRDFDSITSFESDDFLDDIGHMIKNLECAGMDRVIVVDLTRSEIDVPVVRVIVPGLEVYAMDSERSGTRCNHEREKNRRFCRAKHR</sequence>
<gene>
    <name evidence="1" type="ORF">C4B59_05775</name>
</gene>
<dbReference type="Proteomes" id="UP000248329">
    <property type="component" value="Unassembled WGS sequence"/>
</dbReference>
<accession>A0AC61L484</accession>
<comment type="caution">
    <text evidence="1">The sequence shown here is derived from an EMBL/GenBank/DDBJ whole genome shotgun (WGS) entry which is preliminary data.</text>
</comment>
<reference evidence="1" key="1">
    <citation type="submission" date="2018-01" db="EMBL/GenBank/DDBJ databases">
        <authorList>
            <person name="Krukenberg V."/>
        </authorList>
    </citation>
    <scope>NUCLEOTIDE SEQUENCE</scope>
    <source>
        <strain evidence="1">E20ANME2</strain>
    </source>
</reference>
<protein>
    <submittedName>
        <fullName evidence="1">YcaO-related McrA-glycine thioamidation protein</fullName>
    </submittedName>
</protein>
<dbReference type="EMBL" id="PQXF01000008">
    <property type="protein sequence ID" value="PXF61068.1"/>
    <property type="molecule type" value="Genomic_DNA"/>
</dbReference>
<proteinExistence type="predicted"/>